<gene>
    <name evidence="2" type="ORF">J2Z43_001786</name>
</gene>
<dbReference type="EMBL" id="JAGGJX010000003">
    <property type="protein sequence ID" value="MBP1855391.1"/>
    <property type="molecule type" value="Genomic_DNA"/>
</dbReference>
<keyword evidence="1" id="KW-0812">Transmembrane</keyword>
<reference evidence="2 3" key="1">
    <citation type="submission" date="2021-03" db="EMBL/GenBank/DDBJ databases">
        <title>Genomic Encyclopedia of Type Strains, Phase IV (KMG-IV): sequencing the most valuable type-strain genomes for metagenomic binning, comparative biology and taxonomic classification.</title>
        <authorList>
            <person name="Goeker M."/>
        </authorList>
    </citation>
    <scope>NUCLEOTIDE SEQUENCE [LARGE SCALE GENOMIC DNA]</scope>
    <source>
        <strain evidence="2 3">DSM 1289</strain>
    </source>
</reference>
<name>A0ABS4EBS3_9FIRM</name>
<evidence type="ECO:0000313" key="2">
    <source>
        <dbReference type="EMBL" id="MBP1855391.1"/>
    </source>
</evidence>
<keyword evidence="3" id="KW-1185">Reference proteome</keyword>
<evidence type="ECO:0000313" key="3">
    <source>
        <dbReference type="Proteomes" id="UP000767291"/>
    </source>
</evidence>
<organism evidence="2 3">
    <name type="scientific">Metaclostridioides mangenotii</name>
    <dbReference type="NCBI Taxonomy" id="1540"/>
    <lineage>
        <taxon>Bacteria</taxon>
        <taxon>Bacillati</taxon>
        <taxon>Bacillota</taxon>
        <taxon>Clostridia</taxon>
        <taxon>Peptostreptococcales</taxon>
        <taxon>Peptostreptococcaceae</taxon>
        <taxon>Metaclostridioides</taxon>
    </lineage>
</organism>
<evidence type="ECO:0000256" key="1">
    <source>
        <dbReference type="SAM" id="Phobius"/>
    </source>
</evidence>
<accession>A0ABS4EBS3</accession>
<protein>
    <submittedName>
        <fullName evidence="2">Uncharacterized protein</fullName>
    </submittedName>
</protein>
<comment type="caution">
    <text evidence="2">The sequence shown here is derived from an EMBL/GenBank/DDBJ whole genome shotgun (WGS) entry which is preliminary data.</text>
</comment>
<keyword evidence="1" id="KW-1133">Transmembrane helix</keyword>
<feature type="transmembrane region" description="Helical" evidence="1">
    <location>
        <begin position="7"/>
        <end position="25"/>
    </location>
</feature>
<keyword evidence="1" id="KW-0472">Membrane</keyword>
<dbReference type="Proteomes" id="UP000767291">
    <property type="component" value="Unassembled WGS sequence"/>
</dbReference>
<dbReference type="RefSeq" id="WP_209456836.1">
    <property type="nucleotide sequence ID" value="NZ_BAAACS010000012.1"/>
</dbReference>
<proteinExistence type="predicted"/>
<sequence length="71" mass="7956">MKENIKGFWYLCWLVICIEVFLGGMKEAVHLLAIEKYLASGGTAVITGICFWGGGHVYGLAREHIQKENKN</sequence>
<feature type="transmembrane region" description="Helical" evidence="1">
    <location>
        <begin position="37"/>
        <end position="61"/>
    </location>
</feature>